<accession>A0A1I7WVW2</accession>
<evidence type="ECO:0000313" key="2">
    <source>
        <dbReference type="Proteomes" id="UP000095283"/>
    </source>
</evidence>
<dbReference type="WBParaSite" id="Hba_09311">
    <property type="protein sequence ID" value="Hba_09311"/>
    <property type="gene ID" value="Hba_09311"/>
</dbReference>
<sequence>MEYYTKCNEEFGMDASVEMKRLHILGCHTKIRVVLPFLHHMDLYLERTRPISARPLSASKPNIGRPTTSIVDTSQNTPHSSLRKIPAPHTVKKISNIVGASQEIPASSSSNMRLTSGSSKQLFDTIAVFLVRTLSSFLLYEN</sequence>
<dbReference type="Proteomes" id="UP000095283">
    <property type="component" value="Unplaced"/>
</dbReference>
<proteinExistence type="predicted"/>
<evidence type="ECO:0000256" key="1">
    <source>
        <dbReference type="SAM" id="MobiDB-lite"/>
    </source>
</evidence>
<keyword evidence="2" id="KW-1185">Reference proteome</keyword>
<evidence type="ECO:0000313" key="3">
    <source>
        <dbReference type="WBParaSite" id="Hba_09311"/>
    </source>
</evidence>
<name>A0A1I7WVW2_HETBA</name>
<feature type="region of interest" description="Disordered" evidence="1">
    <location>
        <begin position="55"/>
        <end position="82"/>
    </location>
</feature>
<dbReference type="AlphaFoldDB" id="A0A1I7WVW2"/>
<feature type="compositionally biased region" description="Polar residues" evidence="1">
    <location>
        <begin position="65"/>
        <end position="80"/>
    </location>
</feature>
<protein>
    <submittedName>
        <fullName evidence="3">SAM domain-containing protein</fullName>
    </submittedName>
</protein>
<organism evidence="2 3">
    <name type="scientific">Heterorhabditis bacteriophora</name>
    <name type="common">Entomopathogenic nematode worm</name>
    <dbReference type="NCBI Taxonomy" id="37862"/>
    <lineage>
        <taxon>Eukaryota</taxon>
        <taxon>Metazoa</taxon>
        <taxon>Ecdysozoa</taxon>
        <taxon>Nematoda</taxon>
        <taxon>Chromadorea</taxon>
        <taxon>Rhabditida</taxon>
        <taxon>Rhabditina</taxon>
        <taxon>Rhabditomorpha</taxon>
        <taxon>Strongyloidea</taxon>
        <taxon>Heterorhabditidae</taxon>
        <taxon>Heterorhabditis</taxon>
    </lineage>
</organism>
<reference evidence="3" key="1">
    <citation type="submission" date="2016-11" db="UniProtKB">
        <authorList>
            <consortium name="WormBaseParasite"/>
        </authorList>
    </citation>
    <scope>IDENTIFICATION</scope>
</reference>